<feature type="domain" description="VWFA" evidence="2">
    <location>
        <begin position="358"/>
        <end position="547"/>
    </location>
</feature>
<dbReference type="SMART" id="SM00327">
    <property type="entry name" value="VWA"/>
    <property type="match status" value="1"/>
</dbReference>
<dbReference type="PROSITE" id="PS50234">
    <property type="entry name" value="VWFA"/>
    <property type="match status" value="1"/>
</dbReference>
<evidence type="ECO:0000313" key="4">
    <source>
        <dbReference type="Proteomes" id="UP000003653"/>
    </source>
</evidence>
<proteinExistence type="predicted"/>
<dbReference type="Proteomes" id="UP000003653">
    <property type="component" value="Unassembled WGS sequence"/>
</dbReference>
<name>D5P7U3_9MYCO</name>
<reference evidence="3 4" key="1">
    <citation type="submission" date="2010-04" db="EMBL/GenBank/DDBJ databases">
        <authorList>
            <person name="Muzny D."/>
            <person name="Qin X."/>
            <person name="Deng J."/>
            <person name="Jiang H."/>
            <person name="Liu Y."/>
            <person name="Qu J."/>
            <person name="Song X.-Z."/>
            <person name="Zhang L."/>
            <person name="Thornton R."/>
            <person name="Coyle M."/>
            <person name="Francisco L."/>
            <person name="Jackson L."/>
            <person name="Javaid M."/>
            <person name="Korchina V."/>
            <person name="Kovar C."/>
            <person name="Mata R."/>
            <person name="Mathew T."/>
            <person name="Ngo R."/>
            <person name="Nguyen L."/>
            <person name="Nguyen N."/>
            <person name="Okwuonu G."/>
            <person name="Ongeri F."/>
            <person name="Pham C."/>
            <person name="Simmons D."/>
            <person name="Wilczek-Boney K."/>
            <person name="Hale W."/>
            <person name="Jakkamsetti A."/>
            <person name="Pham P."/>
            <person name="Ruth R."/>
            <person name="San Lucas F."/>
            <person name="Warren J."/>
            <person name="Zhang J."/>
            <person name="Zhao Z."/>
            <person name="Zhou C."/>
            <person name="Zhu D."/>
            <person name="Lee S."/>
            <person name="Bess C."/>
            <person name="Blankenburg K."/>
            <person name="Forbes L."/>
            <person name="Fu Q."/>
            <person name="Gubbala S."/>
            <person name="Hirani K."/>
            <person name="Jayaseelan J.C."/>
            <person name="Lara F."/>
            <person name="Munidasa M."/>
            <person name="Palculict T."/>
            <person name="Patil S."/>
            <person name="Pu L.-L."/>
            <person name="Saada N."/>
            <person name="Tang L."/>
            <person name="Weissenberger G."/>
            <person name="Zhu Y."/>
            <person name="Hemphill L."/>
            <person name="Shang Y."/>
            <person name="Youmans B."/>
            <person name="Ayvaz T."/>
            <person name="Ross M."/>
            <person name="Santibanez J."/>
            <person name="Aqrawi P."/>
            <person name="Gross S."/>
            <person name="Joshi V."/>
            <person name="Fowler G."/>
            <person name="Nazareth L."/>
            <person name="Reid J."/>
            <person name="Worley K."/>
            <person name="Petrosino J."/>
            <person name="Highlander S."/>
            <person name="Gibbs R."/>
        </authorList>
    </citation>
    <scope>NUCLEOTIDE SEQUENCE [LARGE SCALE GENOMIC DNA]</scope>
    <source>
        <strain evidence="3 4">ATCC BAA-614</strain>
    </source>
</reference>
<dbReference type="RefSeq" id="WP_007171104.1">
    <property type="nucleotide sequence ID" value="NZ_GG770557.1"/>
</dbReference>
<dbReference type="InterPro" id="IPR002035">
    <property type="entry name" value="VWF_A"/>
</dbReference>
<evidence type="ECO:0000313" key="3">
    <source>
        <dbReference type="EMBL" id="EFG77842.1"/>
    </source>
</evidence>
<evidence type="ECO:0000256" key="1">
    <source>
        <dbReference type="SAM" id="MobiDB-lite"/>
    </source>
</evidence>
<dbReference type="InterPro" id="IPR051928">
    <property type="entry name" value="NorD/CobT"/>
</dbReference>
<feature type="region of interest" description="Disordered" evidence="1">
    <location>
        <begin position="161"/>
        <end position="182"/>
    </location>
</feature>
<evidence type="ECO:0000259" key="2">
    <source>
        <dbReference type="PROSITE" id="PS50234"/>
    </source>
</evidence>
<organism evidence="3 4">
    <name type="scientific">Mycobacterium parascrofulaceum ATCC BAA-614</name>
    <dbReference type="NCBI Taxonomy" id="525368"/>
    <lineage>
        <taxon>Bacteria</taxon>
        <taxon>Bacillati</taxon>
        <taxon>Actinomycetota</taxon>
        <taxon>Actinomycetes</taxon>
        <taxon>Mycobacteriales</taxon>
        <taxon>Mycobacteriaceae</taxon>
        <taxon>Mycobacterium</taxon>
        <taxon>Mycobacterium simiae complex</taxon>
    </lineage>
</organism>
<dbReference type="Gene3D" id="3.40.50.410">
    <property type="entry name" value="von Willebrand factor, type A domain"/>
    <property type="match status" value="1"/>
</dbReference>
<dbReference type="HOGENOM" id="CLU_473132_0_0_11"/>
<keyword evidence="4" id="KW-1185">Reference proteome</keyword>
<dbReference type="eggNOG" id="COG4548">
    <property type="taxonomic scope" value="Bacteria"/>
</dbReference>
<dbReference type="AlphaFoldDB" id="D5P7U3"/>
<dbReference type="Pfam" id="PF13519">
    <property type="entry name" value="VWA_2"/>
    <property type="match status" value="1"/>
</dbReference>
<dbReference type="PANTHER" id="PTHR41248:SF1">
    <property type="entry name" value="NORD PROTEIN"/>
    <property type="match status" value="1"/>
</dbReference>
<dbReference type="EMBL" id="ADNV01000203">
    <property type="protein sequence ID" value="EFG77842.1"/>
    <property type="molecule type" value="Genomic_DNA"/>
</dbReference>
<dbReference type="SUPFAM" id="SSF53300">
    <property type="entry name" value="vWA-like"/>
    <property type="match status" value="1"/>
</dbReference>
<protein>
    <submittedName>
        <fullName evidence="3">von Willebrand factor type A domain protein</fullName>
    </submittedName>
</protein>
<dbReference type="PANTHER" id="PTHR41248">
    <property type="entry name" value="NORD PROTEIN"/>
    <property type="match status" value="1"/>
</dbReference>
<gene>
    <name evidence="3" type="ORF">HMPREF0591_2237</name>
</gene>
<sequence length="554" mass="59400">MTDPGRFRLLASHVAGRTVEVAVAAAGQPAYTDRRAIFVSAERPGDEQRREVLLQAALLSCASLDPSVIKVLRARPRLARRYLMLEGHRALTELAGRLAAAAALCLPGQPESSSSTDSLAIAKSRRKLPEPPGWFGQIKPAALLRADAGPTTTALGTQVARLSFDPPDVASPDDEEDDGPAERSRILKLFEAPAFSSRALSEYIRKLLGTSRSYGDDSAGAELDLGSLRRARGTAASVRPLPTRIRFTDAANPGAAVGVGGALYPEWDVHTGRYRPEWSHVVDFPLTAGPDAVTLVADDVLRRRLARIGLGFMAFRARPEGDELDTEALVDLFVDLRCGYAPSGDVYLQRRKTARDLGVLILLDASGSATDTDREGRAVHEHQRQAAATLTATLEALGDRVALYGFRSNSRHTVQLPAIKTFDQPFGVRERSRLAHLLPSGYTRLGAGIRRAADILRTRAGTPNRLLLVLSDGYAYDHGYEGTYAEADVAKAVEEVRADGIACLCLAVGADPDAAALARVFGSASHARAATLAALSPRMDELFKSALGELATSR</sequence>
<comment type="caution">
    <text evidence="3">The sequence shown here is derived from an EMBL/GenBank/DDBJ whole genome shotgun (WGS) entry which is preliminary data.</text>
</comment>
<accession>D5P7U3</accession>
<dbReference type="InterPro" id="IPR036465">
    <property type="entry name" value="vWFA_dom_sf"/>
</dbReference>